<dbReference type="PANTHER" id="PTHR24177">
    <property type="entry name" value="CASKIN"/>
    <property type="match status" value="1"/>
</dbReference>
<dbReference type="eggNOG" id="ENOG502SDFW">
    <property type="taxonomic scope" value="Eukaryota"/>
</dbReference>
<feature type="transmembrane region" description="Helical" evidence="1">
    <location>
        <begin position="264"/>
        <end position="281"/>
    </location>
</feature>
<dbReference type="Proteomes" id="UP000008810">
    <property type="component" value="Chromosome 4"/>
</dbReference>
<feature type="transmembrane region" description="Helical" evidence="1">
    <location>
        <begin position="603"/>
        <end position="626"/>
    </location>
</feature>
<feature type="transmembrane region" description="Helical" evidence="1">
    <location>
        <begin position="721"/>
        <end position="743"/>
    </location>
</feature>
<dbReference type="KEGG" id="bdi:100846255"/>
<feature type="domain" description="PGG" evidence="2">
    <location>
        <begin position="21"/>
        <end position="144"/>
    </location>
</feature>
<dbReference type="Pfam" id="PF13962">
    <property type="entry name" value="PGG"/>
    <property type="match status" value="5"/>
</dbReference>
<dbReference type="EnsemblPlants" id="KQJ86262">
    <property type="protein sequence ID" value="KQJ86262"/>
    <property type="gene ID" value="BRADI_4g04340v3"/>
</dbReference>
<dbReference type="PANTHER" id="PTHR24177:SF380">
    <property type="entry name" value="OS06G0294200 PROTEIN"/>
    <property type="match status" value="1"/>
</dbReference>
<keyword evidence="1" id="KW-1133">Transmembrane helix</keyword>
<feature type="transmembrane region" description="Helical" evidence="1">
    <location>
        <begin position="449"/>
        <end position="471"/>
    </location>
</feature>
<feature type="transmembrane region" description="Helical" evidence="1">
    <location>
        <begin position="234"/>
        <end position="257"/>
    </location>
</feature>
<feature type="transmembrane region" description="Helical" evidence="1">
    <location>
        <begin position="293"/>
        <end position="313"/>
    </location>
</feature>
<name>I1IHE2_BRADI</name>
<dbReference type="InterPro" id="IPR026961">
    <property type="entry name" value="PGG_dom"/>
</dbReference>
<dbReference type="HOGENOM" id="CLU_007110_1_0_1"/>
<sequence length="831" mass="91964">MEIVPDNTPDDDKSQNERRYMREVAGRILLLSTLVATVTYTAGFNPPGGVWQDNAGHLPGDPIIRSTQYVRYQVFFYCNATAFASSLTVFILLLLGEFVRRLKNLNGRPVNILGYYKIIVIPLVLVMLVGLFSLIGAYAAGTFRDTFTAVYTWLLVAAVFIYIAINRVRRPLPDCDYRDLQVLKGMHLRSVLMLLATFALSVTYVGGLSTPGGFWDSTEGGHRPGDTILKGARLTVFFVCNTTAFVASLLIVLVLVVTKIRRTMATFGASVVMLFGLLGSYLAGSSRGTHTTVYLTCLIVAILAFQVVVVRIIKVYMRRWPWNPVLHTQDARYEEDGREERASSNFVQLLSTLALTITYQAGLDPPGGLWQDNGDGHKAGDPILRTTNNRRYNAFFYCNSVAFAASLVCIILVQIRPLLKHRALEQAMILDLLGLVGAYAIGSCRDETSTVYAMGIGGAALVYVVIHVVLLDKANDHHCRKEEDARLLDRMGYGLFIFAILVATITYQAGLTPPGGFLLKDDESGHHAGDPVLLYNYPRRYRVFFYCNSASFMTSIALIILLVNHNIYRPAIRTHALSVCTAVTFFCLLSAFAAGTTQHLKTSIYILVLLALVVVVAVILLLAFFLRSLMYRVPALQIALARLADDATPAPAPALEMAPYEEAQDERKMQAKRLYHMTLGILVASVTYQAGLDPPGGSWQRSTDGHDAGDPVMHDNRRQRYLTFFYSNSISFLSSVFLMVLLLLTWMTKIPIKSWYSMVMQTMIVMNFLGLLGAYAAGSGREGKTAVYVVAIVLSVLVYFTIHVIVSLLRRKGPGDVSMPTDMAAQEQKPS</sequence>
<dbReference type="EMBL" id="CM000883">
    <property type="protein sequence ID" value="KQJ86262.2"/>
    <property type="molecule type" value="Genomic_DNA"/>
</dbReference>
<feature type="transmembrane region" description="Helical" evidence="1">
    <location>
        <begin position="146"/>
        <end position="165"/>
    </location>
</feature>
<reference evidence="4" key="3">
    <citation type="submission" date="2018-08" db="UniProtKB">
        <authorList>
            <consortium name="EnsemblPlants"/>
        </authorList>
    </citation>
    <scope>IDENTIFICATION</scope>
    <source>
        <strain evidence="4">cv. Bd21</strain>
    </source>
</reference>
<feature type="transmembrane region" description="Helical" evidence="1">
    <location>
        <begin position="24"/>
        <end position="43"/>
    </location>
</feature>
<reference evidence="3" key="2">
    <citation type="submission" date="2017-06" db="EMBL/GenBank/DDBJ databases">
        <title>WGS assembly of Brachypodium distachyon.</title>
        <authorList>
            <consortium name="The International Brachypodium Initiative"/>
            <person name="Lucas S."/>
            <person name="Harmon-Smith M."/>
            <person name="Lail K."/>
            <person name="Tice H."/>
            <person name="Grimwood J."/>
            <person name="Bruce D."/>
            <person name="Barry K."/>
            <person name="Shu S."/>
            <person name="Lindquist E."/>
            <person name="Wang M."/>
            <person name="Pitluck S."/>
            <person name="Vogel J.P."/>
            <person name="Garvin D.F."/>
            <person name="Mockler T.C."/>
            <person name="Schmutz J."/>
            <person name="Rokhsar D."/>
            <person name="Bevan M.W."/>
        </authorList>
    </citation>
    <scope>NUCLEOTIDE SEQUENCE</scope>
    <source>
        <strain evidence="3">Bd21</strain>
    </source>
</reference>
<reference evidence="3 4" key="1">
    <citation type="journal article" date="2010" name="Nature">
        <title>Genome sequencing and analysis of the model grass Brachypodium distachyon.</title>
        <authorList>
            <consortium name="International Brachypodium Initiative"/>
        </authorList>
    </citation>
    <scope>NUCLEOTIDE SEQUENCE [LARGE SCALE GENOMIC DNA]</scope>
    <source>
        <strain evidence="3 4">Bd21</strain>
    </source>
</reference>
<evidence type="ECO:0000259" key="2">
    <source>
        <dbReference type="Pfam" id="PF13962"/>
    </source>
</evidence>
<feature type="domain" description="PGG" evidence="2">
    <location>
        <begin position="668"/>
        <end position="779"/>
    </location>
</feature>
<accession>A0A0Q3EF01</accession>
<dbReference type="Gramene" id="KQJ86262">
    <property type="protein sequence ID" value="KQJ86262"/>
    <property type="gene ID" value="BRADI_4g04340v3"/>
</dbReference>
<evidence type="ECO:0000313" key="4">
    <source>
        <dbReference type="EnsemblPlants" id="KQJ86262"/>
    </source>
</evidence>
<feature type="transmembrane region" description="Helical" evidence="1">
    <location>
        <begin position="787"/>
        <end position="809"/>
    </location>
</feature>
<dbReference type="GeneID" id="100846255"/>
<organism evidence="3">
    <name type="scientific">Brachypodium distachyon</name>
    <name type="common">Purple false brome</name>
    <name type="synonym">Trachynia distachya</name>
    <dbReference type="NCBI Taxonomy" id="15368"/>
    <lineage>
        <taxon>Eukaryota</taxon>
        <taxon>Viridiplantae</taxon>
        <taxon>Streptophyta</taxon>
        <taxon>Embryophyta</taxon>
        <taxon>Tracheophyta</taxon>
        <taxon>Spermatophyta</taxon>
        <taxon>Magnoliopsida</taxon>
        <taxon>Liliopsida</taxon>
        <taxon>Poales</taxon>
        <taxon>Poaceae</taxon>
        <taxon>BOP clade</taxon>
        <taxon>Pooideae</taxon>
        <taxon>Stipodae</taxon>
        <taxon>Brachypodieae</taxon>
        <taxon>Brachypodium</taxon>
    </lineage>
</organism>
<keyword evidence="1" id="KW-0812">Transmembrane</keyword>
<feature type="transmembrane region" description="Helical" evidence="1">
    <location>
        <begin position="492"/>
        <end position="510"/>
    </location>
</feature>
<feature type="transmembrane region" description="Helical" evidence="1">
    <location>
        <begin position="186"/>
        <end position="207"/>
    </location>
</feature>
<keyword evidence="5" id="KW-1185">Reference proteome</keyword>
<evidence type="ECO:0000313" key="3">
    <source>
        <dbReference type="EMBL" id="KQJ86262.2"/>
    </source>
</evidence>
<feature type="domain" description="PGG" evidence="2">
    <location>
        <begin position="341"/>
        <end position="445"/>
    </location>
</feature>
<dbReference type="AlphaFoldDB" id="I1IHE2"/>
<proteinExistence type="predicted"/>
<feature type="transmembrane region" description="Helical" evidence="1">
    <location>
        <begin position="115"/>
        <end position="140"/>
    </location>
</feature>
<dbReference type="GO" id="GO:0016020">
    <property type="term" value="C:membrane"/>
    <property type="evidence" value="ECO:0000318"/>
    <property type="project" value="GO_Central"/>
</dbReference>
<keyword evidence="1" id="KW-0472">Membrane</keyword>
<protein>
    <recommendedName>
        <fullName evidence="2">PGG domain-containing protein</fullName>
    </recommendedName>
</protein>
<feature type="transmembrane region" description="Helical" evidence="1">
    <location>
        <begin position="74"/>
        <end position="95"/>
    </location>
</feature>
<feature type="domain" description="PGG" evidence="2">
    <location>
        <begin position="188"/>
        <end position="287"/>
    </location>
</feature>
<feature type="transmembrane region" description="Helical" evidence="1">
    <location>
        <begin position="543"/>
        <end position="564"/>
    </location>
</feature>
<gene>
    <name evidence="4" type="primary">LOC100846255</name>
    <name evidence="3" type="ORF">BRADI_4g04340v3</name>
</gene>
<dbReference type="STRING" id="15368.I1IHE2"/>
<dbReference type="OrthoDB" id="650860at2759"/>
<feature type="transmembrane region" description="Helical" evidence="1">
    <location>
        <begin position="394"/>
        <end position="415"/>
    </location>
</feature>
<accession>I1IHE2</accession>
<feature type="transmembrane region" description="Helical" evidence="1">
    <location>
        <begin position="755"/>
        <end position="775"/>
    </location>
</feature>
<feature type="domain" description="PGG" evidence="2">
    <location>
        <begin position="495"/>
        <end position="597"/>
    </location>
</feature>
<evidence type="ECO:0000256" key="1">
    <source>
        <dbReference type="SAM" id="Phobius"/>
    </source>
</evidence>
<feature type="transmembrane region" description="Helical" evidence="1">
    <location>
        <begin position="576"/>
        <end position="597"/>
    </location>
</feature>
<evidence type="ECO:0000313" key="5">
    <source>
        <dbReference type="Proteomes" id="UP000008810"/>
    </source>
</evidence>
<dbReference type="RefSeq" id="XP_014757735.1">
    <property type="nucleotide sequence ID" value="XM_014902249.2"/>
</dbReference>